<gene>
    <name evidence="4" type="ORF">F2Q65_10495</name>
</gene>
<comment type="caution">
    <text evidence="4">The sequence shown here is derived from an EMBL/GenBank/DDBJ whole genome shotgun (WGS) entry which is preliminary data.</text>
</comment>
<protein>
    <submittedName>
        <fullName evidence="4">ATPase</fullName>
    </submittedName>
</protein>
<keyword evidence="2" id="KW-0813">Transport</keyword>
<evidence type="ECO:0000313" key="5">
    <source>
        <dbReference type="Proteomes" id="UP000322981"/>
    </source>
</evidence>
<keyword evidence="3" id="KW-0406">Ion transport</keyword>
<keyword evidence="5" id="KW-1185">Reference proteome</keyword>
<reference evidence="4 5" key="1">
    <citation type="submission" date="2019-09" db="EMBL/GenBank/DDBJ databases">
        <title>Whole-genome sequence of the purple sulfur bacterium Thiohalocapsa marina DSM 19078.</title>
        <authorList>
            <person name="Kyndt J.A."/>
            <person name="Meyer T.E."/>
        </authorList>
    </citation>
    <scope>NUCLEOTIDE SEQUENCE [LARGE SCALE GENOMIC DNA]</scope>
    <source>
        <strain evidence="4 5">DSM 19078</strain>
    </source>
</reference>
<organism evidence="4 5">
    <name type="scientific">Thiohalocapsa marina</name>
    <dbReference type="NCBI Taxonomy" id="424902"/>
    <lineage>
        <taxon>Bacteria</taxon>
        <taxon>Pseudomonadati</taxon>
        <taxon>Pseudomonadota</taxon>
        <taxon>Gammaproteobacteria</taxon>
        <taxon>Chromatiales</taxon>
        <taxon>Chromatiaceae</taxon>
        <taxon>Thiohalocapsa</taxon>
    </lineage>
</organism>
<name>A0A5M8FJS3_9GAMM</name>
<dbReference type="Proteomes" id="UP000322981">
    <property type="component" value="Unassembled WGS sequence"/>
</dbReference>
<evidence type="ECO:0000256" key="1">
    <source>
        <dbReference type="ARBA" id="ARBA00010148"/>
    </source>
</evidence>
<dbReference type="Gene3D" id="3.40.50.10580">
    <property type="entry name" value="ATPase, V1 complex, subunit F"/>
    <property type="match status" value="1"/>
</dbReference>
<dbReference type="InterPro" id="IPR008218">
    <property type="entry name" value="ATPase_V1-cplx_f_g_su"/>
</dbReference>
<proteinExistence type="inferred from homology"/>
<dbReference type="EMBL" id="VWXX01000014">
    <property type="protein sequence ID" value="KAA6184959.1"/>
    <property type="molecule type" value="Genomic_DNA"/>
</dbReference>
<accession>A0A5M8FJS3</accession>
<evidence type="ECO:0000256" key="3">
    <source>
        <dbReference type="ARBA" id="ARBA00023065"/>
    </source>
</evidence>
<comment type="similarity">
    <text evidence="1">Belongs to the V-ATPase F subunit family.</text>
</comment>
<sequence>MAEPTDSAPATRMLFLGDDSLADGFRLIGFETHPNPPPDAVDRIFGDLRRSRDKAFVVIDEAVMAMEVTNLRRVRQEGGRIVVIAVPALADPPQLSSEVADRLATMFGSSNLMQ</sequence>
<evidence type="ECO:0000313" key="4">
    <source>
        <dbReference type="EMBL" id="KAA6184959.1"/>
    </source>
</evidence>
<dbReference type="Pfam" id="PF01990">
    <property type="entry name" value="ATP-synt_F"/>
    <property type="match status" value="1"/>
</dbReference>
<dbReference type="AlphaFoldDB" id="A0A5M8FJS3"/>
<dbReference type="SUPFAM" id="SSF159468">
    <property type="entry name" value="AtpF-like"/>
    <property type="match status" value="1"/>
</dbReference>
<dbReference type="GO" id="GO:0046961">
    <property type="term" value="F:proton-transporting ATPase activity, rotational mechanism"/>
    <property type="evidence" value="ECO:0007669"/>
    <property type="project" value="InterPro"/>
</dbReference>
<dbReference type="OrthoDB" id="8563782at2"/>
<evidence type="ECO:0000256" key="2">
    <source>
        <dbReference type="ARBA" id="ARBA00022448"/>
    </source>
</evidence>
<dbReference type="InterPro" id="IPR036906">
    <property type="entry name" value="ATPase_V1_fsu_sf"/>
</dbReference>
<dbReference type="RefSeq" id="WP_150093120.1">
    <property type="nucleotide sequence ID" value="NZ_JBFUOH010000006.1"/>
</dbReference>